<evidence type="ECO:0000259" key="8">
    <source>
        <dbReference type="PROSITE" id="PS50108"/>
    </source>
</evidence>
<name>A0A4V1J5R2_9FUNG</name>
<accession>A0A4V1J5R2</accession>
<dbReference type="PANTHER" id="PTHR45832">
    <property type="entry name" value="SERINE/THREONINE-PROTEIN KINASE SAMKA-RELATED-RELATED"/>
    <property type="match status" value="1"/>
</dbReference>
<dbReference type="PROSITE" id="PS50011">
    <property type="entry name" value="PROTEIN_KINASE_DOM"/>
    <property type="match status" value="1"/>
</dbReference>
<keyword evidence="2" id="KW-0547">Nucleotide-binding</keyword>
<keyword evidence="10" id="KW-1185">Reference proteome</keyword>
<keyword evidence="3" id="KW-0067">ATP-binding</keyword>
<keyword evidence="9" id="KW-0808">Transferase</keyword>
<evidence type="ECO:0000256" key="1">
    <source>
        <dbReference type="ARBA" id="ARBA00008874"/>
    </source>
</evidence>
<evidence type="ECO:0000313" key="9">
    <source>
        <dbReference type="EMBL" id="RKP39949.1"/>
    </source>
</evidence>
<comment type="catalytic activity">
    <reaction evidence="5">
        <text>L-seryl-[protein] + ATP = O-phospho-L-seryl-[protein] + ADP + H(+)</text>
        <dbReference type="Rhea" id="RHEA:17989"/>
        <dbReference type="Rhea" id="RHEA-COMP:9863"/>
        <dbReference type="Rhea" id="RHEA-COMP:11604"/>
        <dbReference type="ChEBI" id="CHEBI:15378"/>
        <dbReference type="ChEBI" id="CHEBI:29999"/>
        <dbReference type="ChEBI" id="CHEBI:30616"/>
        <dbReference type="ChEBI" id="CHEBI:83421"/>
        <dbReference type="ChEBI" id="CHEBI:456216"/>
        <dbReference type="EC" id="2.7.11.1"/>
    </reaction>
</comment>
<dbReference type="Pfam" id="PF00786">
    <property type="entry name" value="PBD"/>
    <property type="match status" value="2"/>
</dbReference>
<feature type="compositionally biased region" description="Basic and acidic residues" evidence="6">
    <location>
        <begin position="135"/>
        <end position="144"/>
    </location>
</feature>
<sequence length="435" mass="49438">MFANGIQEIGRPTQVHHGVHIEIDMDTGKYLGVPDVWQENFPMGDVDQTMDTTNLNPVLLPTSAADSDRYVRAWEANAIGLPYNFKHNIHVDIENVGFIYDQLPSEWKDLLDRFRARKNSGSMSSLNDRATGQPTDRKSSDKSQQDNSLASDLIDSNDPDSLFEPYELFAGGESGEMFRTREISTGLKVAIKVIPKSSDRISDIHHEILILKSNTHTHIVDYRGCHFFDDSLYIVYEYMGLGPLTDLLENYPERRMNEPCIARVCIDILQGLDYLHSNMRMHRDIRSDNMLINDWGLVKISDFGRAVQLTPDNPTQDGMVGTTYWFSPEIALGRPHGTKTDIWSFGIVAYEMAQGLPPYLEYPPLRTLYLIASSGCPAFDEPELWSDDFIDFVKNATRMDPLIRPSAKKLLNHPFLQKAASRDDFLKFVHAELSQ</sequence>
<feature type="domain" description="Protein kinase" evidence="7">
    <location>
        <begin position="163"/>
        <end position="416"/>
    </location>
</feature>
<dbReference type="InterPro" id="IPR000719">
    <property type="entry name" value="Prot_kinase_dom"/>
</dbReference>
<dbReference type="EMBL" id="ML002234">
    <property type="protein sequence ID" value="RKP39949.1"/>
    <property type="molecule type" value="Genomic_DNA"/>
</dbReference>
<evidence type="ECO:0000256" key="4">
    <source>
        <dbReference type="ARBA" id="ARBA00047899"/>
    </source>
</evidence>
<comment type="catalytic activity">
    <reaction evidence="4">
        <text>L-threonyl-[protein] + ATP = O-phospho-L-threonyl-[protein] + ADP + H(+)</text>
        <dbReference type="Rhea" id="RHEA:46608"/>
        <dbReference type="Rhea" id="RHEA-COMP:11060"/>
        <dbReference type="Rhea" id="RHEA-COMP:11605"/>
        <dbReference type="ChEBI" id="CHEBI:15378"/>
        <dbReference type="ChEBI" id="CHEBI:30013"/>
        <dbReference type="ChEBI" id="CHEBI:30616"/>
        <dbReference type="ChEBI" id="CHEBI:61977"/>
        <dbReference type="ChEBI" id="CHEBI:456216"/>
        <dbReference type="EC" id="2.7.11.1"/>
    </reaction>
</comment>
<feature type="region of interest" description="Disordered" evidence="6">
    <location>
        <begin position="120"/>
        <end position="159"/>
    </location>
</feature>
<dbReference type="GO" id="GO:0004674">
    <property type="term" value="F:protein serine/threonine kinase activity"/>
    <property type="evidence" value="ECO:0007669"/>
    <property type="project" value="UniProtKB-EC"/>
</dbReference>
<evidence type="ECO:0000256" key="5">
    <source>
        <dbReference type="ARBA" id="ARBA00048679"/>
    </source>
</evidence>
<dbReference type="InterPro" id="IPR020635">
    <property type="entry name" value="Tyr_kinase_cat_dom"/>
</dbReference>
<dbReference type="GO" id="GO:0004713">
    <property type="term" value="F:protein tyrosine kinase activity"/>
    <property type="evidence" value="ECO:0007669"/>
    <property type="project" value="InterPro"/>
</dbReference>
<gene>
    <name evidence="9" type="ORF">BJ085DRAFT_14680</name>
</gene>
<dbReference type="Proteomes" id="UP000268162">
    <property type="component" value="Unassembled WGS sequence"/>
</dbReference>
<dbReference type="STRING" id="215637.A0A4V1J5R2"/>
<evidence type="ECO:0000259" key="7">
    <source>
        <dbReference type="PROSITE" id="PS50011"/>
    </source>
</evidence>
<dbReference type="Gene3D" id="3.90.810.10">
    <property type="entry name" value="CRIB domain"/>
    <property type="match status" value="2"/>
</dbReference>
<proteinExistence type="inferred from homology"/>
<dbReference type="SMART" id="SM00285">
    <property type="entry name" value="PBD"/>
    <property type="match status" value="2"/>
</dbReference>
<feature type="compositionally biased region" description="Polar residues" evidence="6">
    <location>
        <begin position="120"/>
        <end position="134"/>
    </location>
</feature>
<protein>
    <submittedName>
        <fullName evidence="9">Kinase-like domain-containing protein</fullName>
    </submittedName>
</protein>
<dbReference type="Pfam" id="PF00069">
    <property type="entry name" value="Pkinase"/>
    <property type="match status" value="1"/>
</dbReference>
<comment type="similarity">
    <text evidence="1">Belongs to the protein kinase superfamily. STE Ser/Thr protein kinase family. STE20 subfamily.</text>
</comment>
<dbReference type="Gene3D" id="1.10.510.10">
    <property type="entry name" value="Transferase(Phosphotransferase) domain 1"/>
    <property type="match status" value="1"/>
</dbReference>
<organism evidence="9 10">
    <name type="scientific">Dimargaris cristalligena</name>
    <dbReference type="NCBI Taxonomy" id="215637"/>
    <lineage>
        <taxon>Eukaryota</taxon>
        <taxon>Fungi</taxon>
        <taxon>Fungi incertae sedis</taxon>
        <taxon>Zoopagomycota</taxon>
        <taxon>Kickxellomycotina</taxon>
        <taxon>Dimargaritomycetes</taxon>
        <taxon>Dimargaritales</taxon>
        <taxon>Dimargaritaceae</taxon>
        <taxon>Dimargaris</taxon>
    </lineage>
</organism>
<reference evidence="10" key="1">
    <citation type="journal article" date="2018" name="Nat. Microbiol.">
        <title>Leveraging single-cell genomics to expand the fungal tree of life.</title>
        <authorList>
            <person name="Ahrendt S.R."/>
            <person name="Quandt C.A."/>
            <person name="Ciobanu D."/>
            <person name="Clum A."/>
            <person name="Salamov A."/>
            <person name="Andreopoulos B."/>
            <person name="Cheng J.F."/>
            <person name="Woyke T."/>
            <person name="Pelin A."/>
            <person name="Henrissat B."/>
            <person name="Reynolds N.K."/>
            <person name="Benny G.L."/>
            <person name="Smith M.E."/>
            <person name="James T.Y."/>
            <person name="Grigoriev I.V."/>
        </authorList>
    </citation>
    <scope>NUCLEOTIDE SEQUENCE [LARGE SCALE GENOMIC DNA]</scope>
    <source>
        <strain evidence="10">RSA 468</strain>
    </source>
</reference>
<keyword evidence="9" id="KW-0418">Kinase</keyword>
<dbReference type="GO" id="GO:0005524">
    <property type="term" value="F:ATP binding"/>
    <property type="evidence" value="ECO:0007669"/>
    <property type="project" value="UniProtKB-KW"/>
</dbReference>
<evidence type="ECO:0000256" key="3">
    <source>
        <dbReference type="ARBA" id="ARBA00022840"/>
    </source>
</evidence>
<feature type="domain" description="CRIB" evidence="8">
    <location>
        <begin position="79"/>
        <end position="92"/>
    </location>
</feature>
<evidence type="ECO:0000256" key="6">
    <source>
        <dbReference type="SAM" id="MobiDB-lite"/>
    </source>
</evidence>
<dbReference type="InterPro" id="IPR036936">
    <property type="entry name" value="CRIB_dom_sf"/>
</dbReference>
<dbReference type="AlphaFoldDB" id="A0A4V1J5R2"/>
<dbReference type="GO" id="GO:0106310">
    <property type="term" value="F:protein serine kinase activity"/>
    <property type="evidence" value="ECO:0007669"/>
    <property type="project" value="RHEA"/>
</dbReference>
<dbReference type="SUPFAM" id="SSF56112">
    <property type="entry name" value="Protein kinase-like (PK-like)"/>
    <property type="match status" value="1"/>
</dbReference>
<dbReference type="InterPro" id="IPR051931">
    <property type="entry name" value="PAK3-like"/>
</dbReference>
<evidence type="ECO:0000313" key="10">
    <source>
        <dbReference type="Proteomes" id="UP000268162"/>
    </source>
</evidence>
<dbReference type="InterPro" id="IPR011009">
    <property type="entry name" value="Kinase-like_dom_sf"/>
</dbReference>
<dbReference type="PANTHER" id="PTHR45832:SF22">
    <property type="entry name" value="SERINE_THREONINE-PROTEIN KINASE SAMKA-RELATED"/>
    <property type="match status" value="1"/>
</dbReference>
<dbReference type="PROSITE" id="PS50108">
    <property type="entry name" value="CRIB"/>
    <property type="match status" value="1"/>
</dbReference>
<evidence type="ECO:0000256" key="2">
    <source>
        <dbReference type="ARBA" id="ARBA00022741"/>
    </source>
</evidence>
<dbReference type="InterPro" id="IPR000095">
    <property type="entry name" value="CRIB_dom"/>
</dbReference>
<dbReference type="SMART" id="SM00219">
    <property type="entry name" value="TyrKc"/>
    <property type="match status" value="1"/>
</dbReference>